<proteinExistence type="predicted"/>
<accession>A0A839N8T5</accession>
<keyword evidence="4" id="KW-1185">Reference proteome</keyword>
<gene>
    <name evidence="3" type="ORF">FHU39_004206</name>
</gene>
<dbReference type="GO" id="GO:0070967">
    <property type="term" value="F:coenzyme F420 binding"/>
    <property type="evidence" value="ECO:0007669"/>
    <property type="project" value="TreeGrafter"/>
</dbReference>
<reference evidence="3 4" key="1">
    <citation type="submission" date="2020-08" db="EMBL/GenBank/DDBJ databases">
        <title>Sequencing the genomes of 1000 actinobacteria strains.</title>
        <authorList>
            <person name="Klenk H.-P."/>
        </authorList>
    </citation>
    <scope>NUCLEOTIDE SEQUENCE [LARGE SCALE GENOMIC DNA]</scope>
    <source>
        <strain evidence="3 4">DSM 105369</strain>
    </source>
</reference>
<evidence type="ECO:0000313" key="4">
    <source>
        <dbReference type="Proteomes" id="UP000559182"/>
    </source>
</evidence>
<dbReference type="Pfam" id="PF01243">
    <property type="entry name" value="PNPOx_N"/>
    <property type="match status" value="1"/>
</dbReference>
<evidence type="ECO:0000256" key="1">
    <source>
        <dbReference type="ARBA" id="ARBA00023002"/>
    </source>
</evidence>
<dbReference type="InterPro" id="IPR019920">
    <property type="entry name" value="F420-binding_dom_put"/>
</dbReference>
<name>A0A839N8T5_9MICO</name>
<organism evidence="3 4">
    <name type="scientific">Flexivirga oryzae</name>
    <dbReference type="NCBI Taxonomy" id="1794944"/>
    <lineage>
        <taxon>Bacteria</taxon>
        <taxon>Bacillati</taxon>
        <taxon>Actinomycetota</taxon>
        <taxon>Actinomycetes</taxon>
        <taxon>Micrococcales</taxon>
        <taxon>Dermacoccaceae</taxon>
        <taxon>Flexivirga</taxon>
    </lineage>
</organism>
<dbReference type="Gene3D" id="2.30.110.10">
    <property type="entry name" value="Electron Transport, Fmn-binding Protein, Chain A"/>
    <property type="match status" value="1"/>
</dbReference>
<protein>
    <submittedName>
        <fullName evidence="3">PPOX class probable F420-dependent enzyme</fullName>
    </submittedName>
</protein>
<dbReference type="RefSeq" id="WP_183322612.1">
    <property type="nucleotide sequence ID" value="NZ_JACHVQ010000004.1"/>
</dbReference>
<dbReference type="EMBL" id="JACHVQ010000004">
    <property type="protein sequence ID" value="MBB2894170.1"/>
    <property type="molecule type" value="Genomic_DNA"/>
</dbReference>
<dbReference type="NCBIfam" id="TIGR03618">
    <property type="entry name" value="Rv1155_F420"/>
    <property type="match status" value="1"/>
</dbReference>
<dbReference type="SUPFAM" id="SSF50475">
    <property type="entry name" value="FMN-binding split barrel"/>
    <property type="match status" value="1"/>
</dbReference>
<feature type="domain" description="Pyridoxamine 5'-phosphate oxidase N-terminal" evidence="2">
    <location>
        <begin position="5"/>
        <end position="122"/>
    </location>
</feature>
<dbReference type="InterPro" id="IPR012349">
    <property type="entry name" value="Split_barrel_FMN-bd"/>
</dbReference>
<dbReference type="PANTHER" id="PTHR35176">
    <property type="entry name" value="HEME OXYGENASE HI_0854-RELATED"/>
    <property type="match status" value="1"/>
</dbReference>
<dbReference type="Proteomes" id="UP000559182">
    <property type="component" value="Unassembled WGS sequence"/>
</dbReference>
<dbReference type="InterPro" id="IPR052019">
    <property type="entry name" value="F420H2_bilvrd_red/Heme_oxyg"/>
</dbReference>
<comment type="caution">
    <text evidence="3">The sequence shown here is derived from an EMBL/GenBank/DDBJ whole genome shotgun (WGS) entry which is preliminary data.</text>
</comment>
<keyword evidence="1" id="KW-0560">Oxidoreductase</keyword>
<dbReference type="GO" id="GO:0016627">
    <property type="term" value="F:oxidoreductase activity, acting on the CH-CH group of donors"/>
    <property type="evidence" value="ECO:0007669"/>
    <property type="project" value="TreeGrafter"/>
</dbReference>
<dbReference type="InterPro" id="IPR011576">
    <property type="entry name" value="Pyridox_Oxase_N"/>
</dbReference>
<evidence type="ECO:0000259" key="2">
    <source>
        <dbReference type="Pfam" id="PF01243"/>
    </source>
</evidence>
<dbReference type="PANTHER" id="PTHR35176:SF2">
    <property type="entry name" value="F420H(2)-DEPENDENT REDUCTASE RV1155"/>
    <property type="match status" value="1"/>
</dbReference>
<dbReference type="GO" id="GO:0005829">
    <property type="term" value="C:cytosol"/>
    <property type="evidence" value="ECO:0007669"/>
    <property type="project" value="TreeGrafter"/>
</dbReference>
<dbReference type="AlphaFoldDB" id="A0A839N8T5"/>
<sequence length="141" mass="15613">MTDDTALRDLIAGSHLATLATIRRDGRPQLSNISYTYDPEQDLIRVSVTDGRAKTANLRRDPRATVLVNGSSGWSYAAADVTATVLPVATAEDDASVEELISIYRAISGEHPDWDDYRRAMVADRRVPLHLHVDHLYGLVR</sequence>
<evidence type="ECO:0000313" key="3">
    <source>
        <dbReference type="EMBL" id="MBB2894170.1"/>
    </source>
</evidence>